<evidence type="ECO:0000256" key="10">
    <source>
        <dbReference type="RuleBase" id="RU000461"/>
    </source>
</evidence>
<evidence type="ECO:0000256" key="8">
    <source>
        <dbReference type="ARBA" id="ARBA00023033"/>
    </source>
</evidence>
<keyword evidence="5 9" id="KW-0479">Metal-binding</keyword>
<gene>
    <name evidence="11" type="ORF">CROQUDRAFT_665731</name>
</gene>
<evidence type="ECO:0000256" key="6">
    <source>
        <dbReference type="ARBA" id="ARBA00023002"/>
    </source>
</evidence>
<dbReference type="AlphaFoldDB" id="A0A9P6T5Y3"/>
<sequence length="408" mass="46134">MTSEHVSRGLRLSFMQYNDLWRRERKLLHQLTQPRAAVGYERIQLQESAQLALDLLNEPEQHWAHAQRYAGSTVLQITFNRRAKTNKDGSITRMRTCNDQMVRTAVPGAYLVDSLPLLNLLPTFLSPWKVHAASIFSQTRDLFEELYRDTVADKIGGECFVKRIEELRDEYELEDDQAFFLAGAMFGAGSDTTADAIETFIFAMTLYPDVAQRAQAELDTVVGRSRMPEFGDQAQLIYCQAVVQELMRWRTVIPGGLAHMVTSDDIYEGYAIPKGASVIANHWALHLDSETYIDPSRFNPERFIDSSGALTGSKWSERGHHAFGFGRRICPGIHIAERSIFITAVRVLWTLNFSQDPNHSPLRPDHPFSTGFSSHPHTFPAMMSPRGDWVGRVVRETLESFGPGPVGM</sequence>
<dbReference type="GO" id="GO:0020037">
    <property type="term" value="F:heme binding"/>
    <property type="evidence" value="ECO:0007669"/>
    <property type="project" value="InterPro"/>
</dbReference>
<dbReference type="PANTHER" id="PTHR46300">
    <property type="entry name" value="P450, PUTATIVE (EUROFUNG)-RELATED-RELATED"/>
    <property type="match status" value="1"/>
</dbReference>
<comment type="similarity">
    <text evidence="3 10">Belongs to the cytochrome P450 family.</text>
</comment>
<dbReference type="OrthoDB" id="1055148at2759"/>
<keyword evidence="8 10" id="KW-0503">Monooxygenase</keyword>
<feature type="binding site" description="axial binding residue" evidence="9">
    <location>
        <position position="330"/>
    </location>
    <ligand>
        <name>heme</name>
        <dbReference type="ChEBI" id="CHEBI:30413"/>
    </ligand>
    <ligandPart>
        <name>Fe</name>
        <dbReference type="ChEBI" id="CHEBI:18248"/>
    </ligandPart>
</feature>
<dbReference type="GO" id="GO:0005506">
    <property type="term" value="F:iron ion binding"/>
    <property type="evidence" value="ECO:0007669"/>
    <property type="project" value="InterPro"/>
</dbReference>
<dbReference type="PANTHER" id="PTHR46300:SF1">
    <property type="entry name" value="P450, PUTATIVE (EUROFUNG)-RELATED"/>
    <property type="match status" value="1"/>
</dbReference>
<dbReference type="CDD" id="cd11065">
    <property type="entry name" value="CYP64-like"/>
    <property type="match status" value="1"/>
</dbReference>
<keyword evidence="12" id="KW-1185">Reference proteome</keyword>
<dbReference type="PRINTS" id="PR00463">
    <property type="entry name" value="EP450I"/>
</dbReference>
<dbReference type="PRINTS" id="PR00385">
    <property type="entry name" value="P450"/>
</dbReference>
<evidence type="ECO:0000313" key="11">
    <source>
        <dbReference type="EMBL" id="KAG0140035.1"/>
    </source>
</evidence>
<evidence type="ECO:0000256" key="7">
    <source>
        <dbReference type="ARBA" id="ARBA00023004"/>
    </source>
</evidence>
<keyword evidence="4 9" id="KW-0349">Heme</keyword>
<dbReference type="InterPro" id="IPR036396">
    <property type="entry name" value="Cyt_P450_sf"/>
</dbReference>
<evidence type="ECO:0000256" key="2">
    <source>
        <dbReference type="ARBA" id="ARBA00005179"/>
    </source>
</evidence>
<protein>
    <recommendedName>
        <fullName evidence="13">Cytochrome P450</fullName>
    </recommendedName>
</protein>
<evidence type="ECO:0000313" key="12">
    <source>
        <dbReference type="Proteomes" id="UP000886653"/>
    </source>
</evidence>
<comment type="cofactor">
    <cofactor evidence="1 9">
        <name>heme</name>
        <dbReference type="ChEBI" id="CHEBI:30413"/>
    </cofactor>
</comment>
<keyword evidence="7 9" id="KW-0408">Iron</keyword>
<reference evidence="11" key="1">
    <citation type="submission" date="2013-11" db="EMBL/GenBank/DDBJ databases">
        <title>Genome sequence of the fusiform rust pathogen reveals effectors for host alternation and coevolution with pine.</title>
        <authorList>
            <consortium name="DOE Joint Genome Institute"/>
            <person name="Smith K."/>
            <person name="Pendleton A."/>
            <person name="Kubisiak T."/>
            <person name="Anderson C."/>
            <person name="Salamov A."/>
            <person name="Aerts A."/>
            <person name="Riley R."/>
            <person name="Clum A."/>
            <person name="Lindquist E."/>
            <person name="Ence D."/>
            <person name="Campbell M."/>
            <person name="Kronenberg Z."/>
            <person name="Feau N."/>
            <person name="Dhillon B."/>
            <person name="Hamelin R."/>
            <person name="Burleigh J."/>
            <person name="Smith J."/>
            <person name="Yandell M."/>
            <person name="Nelson C."/>
            <person name="Grigoriev I."/>
            <person name="Davis J."/>
        </authorList>
    </citation>
    <scope>NUCLEOTIDE SEQUENCE</scope>
    <source>
        <strain evidence="11">G11</strain>
    </source>
</reference>
<dbReference type="InterPro" id="IPR017972">
    <property type="entry name" value="Cyt_P450_CS"/>
</dbReference>
<dbReference type="GO" id="GO:0016705">
    <property type="term" value="F:oxidoreductase activity, acting on paired donors, with incorporation or reduction of molecular oxygen"/>
    <property type="evidence" value="ECO:0007669"/>
    <property type="project" value="InterPro"/>
</dbReference>
<dbReference type="SUPFAM" id="SSF48264">
    <property type="entry name" value="Cytochrome P450"/>
    <property type="match status" value="1"/>
</dbReference>
<dbReference type="InterPro" id="IPR050364">
    <property type="entry name" value="Cytochrome_P450_fung"/>
</dbReference>
<evidence type="ECO:0008006" key="13">
    <source>
        <dbReference type="Google" id="ProtNLM"/>
    </source>
</evidence>
<dbReference type="EMBL" id="MU167485">
    <property type="protein sequence ID" value="KAG0140035.1"/>
    <property type="molecule type" value="Genomic_DNA"/>
</dbReference>
<evidence type="ECO:0000256" key="1">
    <source>
        <dbReference type="ARBA" id="ARBA00001971"/>
    </source>
</evidence>
<name>A0A9P6T5Y3_9BASI</name>
<evidence type="ECO:0000256" key="5">
    <source>
        <dbReference type="ARBA" id="ARBA00022723"/>
    </source>
</evidence>
<dbReference type="Pfam" id="PF00067">
    <property type="entry name" value="p450"/>
    <property type="match status" value="1"/>
</dbReference>
<evidence type="ECO:0000256" key="4">
    <source>
        <dbReference type="ARBA" id="ARBA00022617"/>
    </source>
</evidence>
<dbReference type="PROSITE" id="PS00086">
    <property type="entry name" value="CYTOCHROME_P450"/>
    <property type="match status" value="1"/>
</dbReference>
<dbReference type="Proteomes" id="UP000886653">
    <property type="component" value="Unassembled WGS sequence"/>
</dbReference>
<comment type="caution">
    <text evidence="11">The sequence shown here is derived from an EMBL/GenBank/DDBJ whole genome shotgun (WGS) entry which is preliminary data.</text>
</comment>
<dbReference type="InterPro" id="IPR001128">
    <property type="entry name" value="Cyt_P450"/>
</dbReference>
<dbReference type="InterPro" id="IPR002401">
    <property type="entry name" value="Cyt_P450_E_grp-I"/>
</dbReference>
<accession>A0A9P6T5Y3</accession>
<proteinExistence type="inferred from homology"/>
<keyword evidence="6 10" id="KW-0560">Oxidoreductase</keyword>
<evidence type="ECO:0000256" key="3">
    <source>
        <dbReference type="ARBA" id="ARBA00010617"/>
    </source>
</evidence>
<organism evidence="11 12">
    <name type="scientific">Cronartium quercuum f. sp. fusiforme G11</name>
    <dbReference type="NCBI Taxonomy" id="708437"/>
    <lineage>
        <taxon>Eukaryota</taxon>
        <taxon>Fungi</taxon>
        <taxon>Dikarya</taxon>
        <taxon>Basidiomycota</taxon>
        <taxon>Pucciniomycotina</taxon>
        <taxon>Pucciniomycetes</taxon>
        <taxon>Pucciniales</taxon>
        <taxon>Coleosporiaceae</taxon>
        <taxon>Cronartium</taxon>
    </lineage>
</organism>
<dbReference type="GO" id="GO:0004497">
    <property type="term" value="F:monooxygenase activity"/>
    <property type="evidence" value="ECO:0007669"/>
    <property type="project" value="UniProtKB-KW"/>
</dbReference>
<evidence type="ECO:0000256" key="9">
    <source>
        <dbReference type="PIRSR" id="PIRSR602401-1"/>
    </source>
</evidence>
<dbReference type="Gene3D" id="1.10.630.10">
    <property type="entry name" value="Cytochrome P450"/>
    <property type="match status" value="1"/>
</dbReference>
<comment type="pathway">
    <text evidence="2">Secondary metabolite biosynthesis.</text>
</comment>